<dbReference type="SUPFAM" id="SSF48264">
    <property type="entry name" value="Cytochrome P450"/>
    <property type="match status" value="1"/>
</dbReference>
<evidence type="ECO:0000256" key="2">
    <source>
        <dbReference type="ARBA" id="ARBA00010617"/>
    </source>
</evidence>
<organism evidence="11 12">
    <name type="scientific">Erythroxylum novogranatense</name>
    <dbReference type="NCBI Taxonomy" id="1862640"/>
    <lineage>
        <taxon>Eukaryota</taxon>
        <taxon>Viridiplantae</taxon>
        <taxon>Streptophyta</taxon>
        <taxon>Embryophyta</taxon>
        <taxon>Tracheophyta</taxon>
        <taxon>Spermatophyta</taxon>
        <taxon>Magnoliopsida</taxon>
        <taxon>eudicotyledons</taxon>
        <taxon>Gunneridae</taxon>
        <taxon>Pentapetalae</taxon>
        <taxon>rosids</taxon>
        <taxon>fabids</taxon>
        <taxon>Malpighiales</taxon>
        <taxon>Erythroxylaceae</taxon>
        <taxon>Erythroxylum</taxon>
    </lineage>
</organism>
<keyword evidence="10" id="KW-0472">Membrane</keyword>
<dbReference type="GO" id="GO:0020037">
    <property type="term" value="F:heme binding"/>
    <property type="evidence" value="ECO:0007669"/>
    <property type="project" value="InterPro"/>
</dbReference>
<evidence type="ECO:0008006" key="13">
    <source>
        <dbReference type="Google" id="ProtNLM"/>
    </source>
</evidence>
<evidence type="ECO:0000256" key="10">
    <source>
        <dbReference type="ARBA" id="ARBA00023136"/>
    </source>
</evidence>
<dbReference type="GO" id="GO:0016705">
    <property type="term" value="F:oxidoreductase activity, acting on paired donors, with incorporation or reduction of molecular oxygen"/>
    <property type="evidence" value="ECO:0007669"/>
    <property type="project" value="InterPro"/>
</dbReference>
<keyword evidence="5" id="KW-0479">Metal-binding</keyword>
<keyword evidence="6" id="KW-1133">Transmembrane helix</keyword>
<evidence type="ECO:0000256" key="9">
    <source>
        <dbReference type="ARBA" id="ARBA00023033"/>
    </source>
</evidence>
<keyword evidence="8" id="KW-0408">Iron</keyword>
<dbReference type="Proteomes" id="UP001159364">
    <property type="component" value="Linkage Group LG06"/>
</dbReference>
<evidence type="ECO:0000256" key="7">
    <source>
        <dbReference type="ARBA" id="ARBA00023002"/>
    </source>
</evidence>
<dbReference type="EMBL" id="JAIWQS010000006">
    <property type="protein sequence ID" value="KAJ8762157.1"/>
    <property type="molecule type" value="Genomic_DNA"/>
</dbReference>
<evidence type="ECO:0000313" key="12">
    <source>
        <dbReference type="Proteomes" id="UP001159364"/>
    </source>
</evidence>
<evidence type="ECO:0000313" key="11">
    <source>
        <dbReference type="EMBL" id="KAJ8762157.1"/>
    </source>
</evidence>
<dbReference type="PANTHER" id="PTHR24282">
    <property type="entry name" value="CYTOCHROME P450 FAMILY MEMBER"/>
    <property type="match status" value="1"/>
</dbReference>
<proteinExistence type="inferred from homology"/>
<dbReference type="GO" id="GO:0005506">
    <property type="term" value="F:iron ion binding"/>
    <property type="evidence" value="ECO:0007669"/>
    <property type="project" value="InterPro"/>
</dbReference>
<keyword evidence="7" id="KW-0560">Oxidoreductase</keyword>
<name>A0AAV8T5V1_9ROSI</name>
<keyword evidence="12" id="KW-1185">Reference proteome</keyword>
<dbReference type="InterPro" id="IPR036396">
    <property type="entry name" value="Cyt_P450_sf"/>
</dbReference>
<evidence type="ECO:0000256" key="4">
    <source>
        <dbReference type="ARBA" id="ARBA00022692"/>
    </source>
</evidence>
<protein>
    <recommendedName>
        <fullName evidence="13">Cytochrome P450</fullName>
    </recommendedName>
</protein>
<gene>
    <name evidence="11" type="ORF">K2173_007311</name>
</gene>
<dbReference type="AlphaFoldDB" id="A0AAV8T5V1"/>
<keyword evidence="4" id="KW-0812">Transmembrane</keyword>
<comment type="caution">
    <text evidence="11">The sequence shown here is derived from an EMBL/GenBank/DDBJ whole genome shotgun (WGS) entry which is preliminary data.</text>
</comment>
<dbReference type="InterPro" id="IPR050665">
    <property type="entry name" value="Cytochrome_P450_Monooxygen"/>
</dbReference>
<accession>A0AAV8T5V1</accession>
<keyword evidence="9" id="KW-0503">Monooxygenase</keyword>
<dbReference type="GO" id="GO:0016020">
    <property type="term" value="C:membrane"/>
    <property type="evidence" value="ECO:0007669"/>
    <property type="project" value="UniProtKB-SubCell"/>
</dbReference>
<comment type="subcellular location">
    <subcellularLocation>
        <location evidence="1">Membrane</location>
        <topology evidence="1">Single-pass membrane protein</topology>
    </subcellularLocation>
</comment>
<dbReference type="GO" id="GO:0004497">
    <property type="term" value="F:monooxygenase activity"/>
    <property type="evidence" value="ECO:0007669"/>
    <property type="project" value="UniProtKB-KW"/>
</dbReference>
<dbReference type="PANTHER" id="PTHR24282:SF221">
    <property type="entry name" value="CYTOCHROME P450"/>
    <property type="match status" value="1"/>
</dbReference>
<keyword evidence="3" id="KW-0349">Heme</keyword>
<dbReference type="Gene3D" id="1.20.120.990">
    <property type="entry name" value="Glycosyltransferase family 88, C-terminal domain"/>
    <property type="match status" value="1"/>
</dbReference>
<sequence>MAEVRRMTAEALSKPMTSLDHKILSQSWVPEMTAKTMKMLEKWELTRAERDDVEIDVHKHLHQLSTDIISSAIFGSRFEEGKYIFELHEKQMLLASAALKYVAIPLFRFLPIPVNIDRWRLDKKLCREDFDSSVSGSGSGFFNRSIFLRKE</sequence>
<evidence type="ECO:0000256" key="5">
    <source>
        <dbReference type="ARBA" id="ARBA00022723"/>
    </source>
</evidence>
<reference evidence="11 12" key="1">
    <citation type="submission" date="2021-09" db="EMBL/GenBank/DDBJ databases">
        <title>Genomic insights and catalytic innovation underlie evolution of tropane alkaloids biosynthesis.</title>
        <authorList>
            <person name="Wang Y.-J."/>
            <person name="Tian T."/>
            <person name="Huang J.-P."/>
            <person name="Huang S.-X."/>
        </authorList>
    </citation>
    <scope>NUCLEOTIDE SEQUENCE [LARGE SCALE GENOMIC DNA]</scope>
    <source>
        <strain evidence="11">KIB-2018</strain>
        <tissue evidence="11">Leaf</tissue>
    </source>
</reference>
<evidence type="ECO:0000256" key="3">
    <source>
        <dbReference type="ARBA" id="ARBA00022617"/>
    </source>
</evidence>
<evidence type="ECO:0000256" key="8">
    <source>
        <dbReference type="ARBA" id="ARBA00023004"/>
    </source>
</evidence>
<comment type="similarity">
    <text evidence="2">Belongs to the cytochrome P450 family.</text>
</comment>
<evidence type="ECO:0000256" key="6">
    <source>
        <dbReference type="ARBA" id="ARBA00022989"/>
    </source>
</evidence>
<evidence type="ECO:0000256" key="1">
    <source>
        <dbReference type="ARBA" id="ARBA00004167"/>
    </source>
</evidence>